<comment type="caution">
    <text evidence="2">The sequence shown here is derived from an EMBL/GenBank/DDBJ whole genome shotgun (WGS) entry which is preliminary data.</text>
</comment>
<evidence type="ECO:0000256" key="1">
    <source>
        <dbReference type="SAM" id="MobiDB-lite"/>
    </source>
</evidence>
<dbReference type="EMBL" id="JAQQWK010000004">
    <property type="protein sequence ID" value="KAK8043310.1"/>
    <property type="molecule type" value="Genomic_DNA"/>
</dbReference>
<evidence type="ECO:0000313" key="3">
    <source>
        <dbReference type="Proteomes" id="UP001444661"/>
    </source>
</evidence>
<keyword evidence="3" id="KW-1185">Reference proteome</keyword>
<feature type="region of interest" description="Disordered" evidence="1">
    <location>
        <begin position="170"/>
        <end position="198"/>
    </location>
</feature>
<organism evidence="2 3">
    <name type="scientific">Apiospora rasikravindrae</name>
    <dbReference type="NCBI Taxonomy" id="990691"/>
    <lineage>
        <taxon>Eukaryota</taxon>
        <taxon>Fungi</taxon>
        <taxon>Dikarya</taxon>
        <taxon>Ascomycota</taxon>
        <taxon>Pezizomycotina</taxon>
        <taxon>Sordariomycetes</taxon>
        <taxon>Xylariomycetidae</taxon>
        <taxon>Amphisphaeriales</taxon>
        <taxon>Apiosporaceae</taxon>
        <taxon>Apiospora</taxon>
    </lineage>
</organism>
<evidence type="ECO:0008006" key="4">
    <source>
        <dbReference type="Google" id="ProtNLM"/>
    </source>
</evidence>
<name>A0ABR1TBG1_9PEZI</name>
<dbReference type="Proteomes" id="UP001444661">
    <property type="component" value="Unassembled WGS sequence"/>
</dbReference>
<evidence type="ECO:0000313" key="2">
    <source>
        <dbReference type="EMBL" id="KAK8043310.1"/>
    </source>
</evidence>
<feature type="region of interest" description="Disordered" evidence="1">
    <location>
        <begin position="400"/>
        <end position="422"/>
    </location>
</feature>
<feature type="compositionally biased region" description="Polar residues" evidence="1">
    <location>
        <begin position="413"/>
        <end position="422"/>
    </location>
</feature>
<accession>A0ABR1TBG1</accession>
<sequence>MNAAPIQSTFLAHKPLPPDELAALLDAIVSDPRVTGSEKRQAERMIEWRIDALEHMKRRLARSLAENHDDDDDDDDARVRALKTEANIRVLIALCECPEAEFLQVIFFADLAEEYHSDHEYPYDIFKNNRDILSYIGEIMRLWMSQYIAMFAERKRMSVTQWIRKMKDRKVATAAPQEGEEDDGGKAGRQESQSIPADPLDVMSGYGNQCLLTHNATPAVRAAVIVPNHATQKDEGYSLRASMLGTLAWRIYRRPVAAREIDMLSRDPDGSRNVIPLHSSLAALWDRSCLLLRPLAAENAAEEKEDRTLKLQLLLLDQDNDPALSESVYRYQEADPEDHGLEIAEDDMPHNLQTGDIYKLETSDPEKYPLPSRALLKLSCLVNRVLHACRARGALASLFRGPPPPDVDEEAVQTRQRQQQDRPNTTFWEVLVQDAVDAGVLSTEDGWRWVVALEALDREDDVERILRNRDRQDNMLVLLGYDEDEIEEITASRPEVGEVEEQIVGETWVCEQEMQVPCNLYPLTYDGSP</sequence>
<gene>
    <name evidence="2" type="ORF">PG993_005740</name>
</gene>
<reference evidence="2 3" key="1">
    <citation type="submission" date="2023-01" db="EMBL/GenBank/DDBJ databases">
        <title>Analysis of 21 Apiospora genomes using comparative genomics revels a genus with tremendous synthesis potential of carbohydrate active enzymes and secondary metabolites.</title>
        <authorList>
            <person name="Sorensen T."/>
        </authorList>
    </citation>
    <scope>NUCLEOTIDE SEQUENCE [LARGE SCALE GENOMIC DNA]</scope>
    <source>
        <strain evidence="2 3">CBS 33761</strain>
    </source>
</reference>
<protein>
    <recommendedName>
        <fullName evidence="4">HNH nuclease domain-containing protein</fullName>
    </recommendedName>
</protein>
<proteinExistence type="predicted"/>